<name>A0ABN2D6H1_9ACTN</name>
<reference evidence="2 3" key="1">
    <citation type="journal article" date="2019" name="Int. J. Syst. Evol. Microbiol.">
        <title>The Global Catalogue of Microorganisms (GCM) 10K type strain sequencing project: providing services to taxonomists for standard genome sequencing and annotation.</title>
        <authorList>
            <consortium name="The Broad Institute Genomics Platform"/>
            <consortium name="The Broad Institute Genome Sequencing Center for Infectious Disease"/>
            <person name="Wu L."/>
            <person name="Ma J."/>
        </authorList>
    </citation>
    <scope>NUCLEOTIDE SEQUENCE [LARGE SCALE GENOMIC DNA]</scope>
    <source>
        <strain evidence="2 3">JCM 15933</strain>
    </source>
</reference>
<proteinExistence type="predicted"/>
<evidence type="ECO:0000313" key="2">
    <source>
        <dbReference type="EMBL" id="GAA1569978.1"/>
    </source>
</evidence>
<dbReference type="SUPFAM" id="SSF52540">
    <property type="entry name" value="P-loop containing nucleoside triphosphate hydrolases"/>
    <property type="match status" value="1"/>
</dbReference>
<organism evidence="2 3">
    <name type="scientific">Dactylosporangium maewongense</name>
    <dbReference type="NCBI Taxonomy" id="634393"/>
    <lineage>
        <taxon>Bacteria</taxon>
        <taxon>Bacillati</taxon>
        <taxon>Actinomycetota</taxon>
        <taxon>Actinomycetes</taxon>
        <taxon>Micromonosporales</taxon>
        <taxon>Micromonosporaceae</taxon>
        <taxon>Dactylosporangium</taxon>
    </lineage>
</organism>
<dbReference type="Gene3D" id="3.40.50.300">
    <property type="entry name" value="P-loop containing nucleotide triphosphate hydrolases"/>
    <property type="match status" value="1"/>
</dbReference>
<evidence type="ECO:0000313" key="3">
    <source>
        <dbReference type="Proteomes" id="UP001501470"/>
    </source>
</evidence>
<gene>
    <name evidence="2" type="ORF">GCM10009827_109750</name>
</gene>
<dbReference type="Proteomes" id="UP001501470">
    <property type="component" value="Unassembled WGS sequence"/>
</dbReference>
<comment type="caution">
    <text evidence="2">The sequence shown here is derived from an EMBL/GenBank/DDBJ whole genome shotgun (WGS) entry which is preliminary data.</text>
</comment>
<keyword evidence="3" id="KW-1185">Reference proteome</keyword>
<dbReference type="Pfam" id="PF07693">
    <property type="entry name" value="KAP_NTPase"/>
    <property type="match status" value="1"/>
</dbReference>
<evidence type="ECO:0000259" key="1">
    <source>
        <dbReference type="Pfam" id="PF07693"/>
    </source>
</evidence>
<dbReference type="EMBL" id="BAAAQD010000043">
    <property type="protein sequence ID" value="GAA1569978.1"/>
    <property type="molecule type" value="Genomic_DNA"/>
</dbReference>
<dbReference type="InterPro" id="IPR027417">
    <property type="entry name" value="P-loop_NTPase"/>
</dbReference>
<accession>A0ABN2D6H1</accession>
<protein>
    <recommendedName>
        <fullName evidence="1">KAP NTPase domain-containing protein</fullName>
    </recommendedName>
</protein>
<feature type="domain" description="KAP NTPase" evidence="1">
    <location>
        <begin position="146"/>
        <end position="425"/>
    </location>
</feature>
<sequence length="1086" mass="117078">MRYTELGRSADLDEALRTGRLAVDGAAEPLYQAAHQSNMTIAQRLRGERTDAPQELEEAMTLCTAALGAVPACHPHQAPIWSISRCCTANSTGSGSGWRGWDGWRLPEGHVYRQSVSEPRPNMTSWWSDEPIGRPSDDRFGRQGFIAHAVELVQQIGTQPSSTVIGLVGPWGSGKTSSMHLIVAGLPEGIWRVTWINPWALSGADAVITELLGAIRAALPAGGPADRAKAALARYGKYAVPALGLIPLVGGPVKDAATHAIGQAGGDGTLGERLKEAEAALRALHQPVLVVLDDLDRLQPDQLLTVFRAVRVLGRLPYVHYLAAYDHQTVIDVLCATPVASGRVDRAVAFLEKVVNLPLDQPPFRSEHAQDLLAAGISGALAAASATVTEEVAVRLGREQDAILRLLTEPRALSRLVAQLRIYLSLIGAAEVDVVDFLALTHLRLTHPVLYRALSVDRLELTTAPDREVADQLERKYSAASLRDQFHVPAAHSELIEVMLWRLFPILDSETRLGHDGGRGRKRKRDRRASDPDHVERYFALSAIAGDFSMASLTAALDELRRGVSGPASRELASVLMPNHADRTSVAAAVSALRRAETLTDDVLPVEAGRVLPFLVARLPALREPLPANGGTERAAVAWLAQLMARADQPAPDDLVAAFCTGPQEPTLLTLLIRALQPGLATLDAAGWYGAMVLSATHAAWERVLANVSLSDEALSEPVAALIQWIEDVWGADEVNRLLAQAIDDGRPMSAVAARLVEVGTTFPTNQSTMVDFDAGGFIQRLGYERVVGSRLDLGEAAEPAGAALDEDDVSWRNRRRLAARQILHVLETEERDPAALLPLAPDLEAGPFRNANTNLLSSVNPPPEAVVQVRFVLPAGHDRLLPDQREDLLATALAGSPLASWLEHETSSGSIPWRVTDGNAYGFTELTWDPGSGAAPFVVKAQVNSMLTIAVGLLAHDPPPTLQTLYMLLSAMLQSSDTAADIGRRLGGTIARDWSVDTEVTLSARDDLDKVFSLGQITRYGRAQRTQHTKTLAIGVGNVPPADATAAVLNQWLSDARYRGYAPTLYSLWRPRPANPTDPQPEPHS</sequence>
<dbReference type="InterPro" id="IPR011646">
    <property type="entry name" value="KAP_P-loop"/>
</dbReference>